<evidence type="ECO:0000313" key="2">
    <source>
        <dbReference type="Proteomes" id="UP001368328"/>
    </source>
</evidence>
<organism evidence="1 2">
    <name type="scientific">Metabacillus rhizosphaerae</name>
    <dbReference type="NCBI Taxonomy" id="3117747"/>
    <lineage>
        <taxon>Bacteria</taxon>
        <taxon>Bacillati</taxon>
        <taxon>Bacillota</taxon>
        <taxon>Bacilli</taxon>
        <taxon>Bacillales</taxon>
        <taxon>Bacillaceae</taxon>
        <taxon>Metabacillus</taxon>
    </lineage>
</organism>
<protein>
    <submittedName>
        <fullName evidence="1">Uncharacterized protein</fullName>
    </submittedName>
</protein>
<dbReference type="EMBL" id="CP147403">
    <property type="protein sequence ID" value="WXB88763.1"/>
    <property type="molecule type" value="Genomic_DNA"/>
</dbReference>
<dbReference type="RefSeq" id="WP_338787538.1">
    <property type="nucleotide sequence ID" value="NZ_CP147403.1"/>
</dbReference>
<reference evidence="1 2" key="1">
    <citation type="submission" date="2024-02" db="EMBL/GenBank/DDBJ databases">
        <title>Seven novel Bacillus-like species.</title>
        <authorList>
            <person name="Liu G."/>
        </authorList>
    </citation>
    <scope>NUCLEOTIDE SEQUENCE [LARGE SCALE GENOMIC DNA]</scope>
    <source>
        <strain evidence="1 2">FJAT-53654</strain>
    </source>
</reference>
<name>A0ABZ2MTM7_9BACI</name>
<gene>
    <name evidence="1" type="ORF">WCV66_00075</name>
</gene>
<accession>A0ABZ2MTM7</accession>
<sequence length="58" mass="6679">MFNDYEFYMLSKLKQAEMVIFANESKLLSSIKDKKNTLNAHVKTKHNNSTICCETACC</sequence>
<dbReference type="Proteomes" id="UP001368328">
    <property type="component" value="Chromosome"/>
</dbReference>
<proteinExistence type="predicted"/>
<keyword evidence="2" id="KW-1185">Reference proteome</keyword>
<evidence type="ECO:0000313" key="1">
    <source>
        <dbReference type="EMBL" id="WXB88763.1"/>
    </source>
</evidence>